<dbReference type="Proteomes" id="UP000617340">
    <property type="component" value="Unassembled WGS sequence"/>
</dbReference>
<comment type="caution">
    <text evidence="8">The sequence shown here is derived from an EMBL/GenBank/DDBJ whole genome shotgun (WGS) entry which is preliminary data.</text>
</comment>
<dbReference type="InterPro" id="IPR002557">
    <property type="entry name" value="Chitin-bd_dom"/>
</dbReference>
<dbReference type="PANTHER" id="PTHR23301">
    <property type="entry name" value="CHITIN BINDING PERITROPHIN-A"/>
    <property type="match status" value="1"/>
</dbReference>
<reference evidence="8" key="1">
    <citation type="journal article" date="2020" name="G3 (Bethesda)">
        <title>High-Quality Assemblies for Three Invasive Social Wasps from the &lt;i&gt;Vespula&lt;/i&gt; Genus.</title>
        <authorList>
            <person name="Harrop T.W.R."/>
            <person name="Guhlin J."/>
            <person name="McLaughlin G.M."/>
            <person name="Permina E."/>
            <person name="Stockwell P."/>
            <person name="Gilligan J."/>
            <person name="Le Lec M.F."/>
            <person name="Gruber M.A.M."/>
            <person name="Quinn O."/>
            <person name="Lovegrove M."/>
            <person name="Duncan E.J."/>
            <person name="Remnant E.J."/>
            <person name="Van Eeckhoven J."/>
            <person name="Graham B."/>
            <person name="Knapp R.A."/>
            <person name="Langford K.W."/>
            <person name="Kronenberg Z."/>
            <person name="Press M.O."/>
            <person name="Eacker S.M."/>
            <person name="Wilson-Rankin E.E."/>
            <person name="Purcell J."/>
            <person name="Lester P.J."/>
            <person name="Dearden P.K."/>
        </authorList>
    </citation>
    <scope>NUCLEOTIDE SEQUENCE</scope>
    <source>
        <strain evidence="8">Linc-1</strain>
    </source>
</reference>
<dbReference type="AlphaFoldDB" id="A0A834JBL1"/>
<evidence type="ECO:0000256" key="5">
    <source>
        <dbReference type="ARBA" id="ARBA00023180"/>
    </source>
</evidence>
<evidence type="ECO:0000256" key="2">
    <source>
        <dbReference type="ARBA" id="ARBA00022729"/>
    </source>
</evidence>
<name>A0A834JBL1_VESGE</name>
<feature type="domain" description="Chitin-binding type-2" evidence="7">
    <location>
        <begin position="17"/>
        <end position="76"/>
    </location>
</feature>
<dbReference type="EMBL" id="JACSDZ010000016">
    <property type="protein sequence ID" value="KAF7385521.1"/>
    <property type="molecule type" value="Genomic_DNA"/>
</dbReference>
<evidence type="ECO:0000256" key="4">
    <source>
        <dbReference type="ARBA" id="ARBA00023157"/>
    </source>
</evidence>
<dbReference type="SMART" id="SM00494">
    <property type="entry name" value="ChtBD2"/>
    <property type="match status" value="3"/>
</dbReference>
<dbReference type="GO" id="GO:0008061">
    <property type="term" value="F:chitin binding"/>
    <property type="evidence" value="ECO:0007669"/>
    <property type="project" value="UniProtKB-KW"/>
</dbReference>
<evidence type="ECO:0000313" key="8">
    <source>
        <dbReference type="EMBL" id="KAF7385521.1"/>
    </source>
</evidence>
<evidence type="ECO:0000313" key="9">
    <source>
        <dbReference type="Proteomes" id="UP000617340"/>
    </source>
</evidence>
<dbReference type="GO" id="GO:0005576">
    <property type="term" value="C:extracellular region"/>
    <property type="evidence" value="ECO:0007669"/>
    <property type="project" value="InterPro"/>
</dbReference>
<dbReference type="InterPro" id="IPR051940">
    <property type="entry name" value="Chitin_bind-dev_reg"/>
</dbReference>
<organism evidence="8 9">
    <name type="scientific">Vespula germanica</name>
    <name type="common">German yellow jacket</name>
    <name type="synonym">Paravespula germanica</name>
    <dbReference type="NCBI Taxonomy" id="30212"/>
    <lineage>
        <taxon>Eukaryota</taxon>
        <taxon>Metazoa</taxon>
        <taxon>Ecdysozoa</taxon>
        <taxon>Arthropoda</taxon>
        <taxon>Hexapoda</taxon>
        <taxon>Insecta</taxon>
        <taxon>Pterygota</taxon>
        <taxon>Neoptera</taxon>
        <taxon>Endopterygota</taxon>
        <taxon>Hymenoptera</taxon>
        <taxon>Apocrita</taxon>
        <taxon>Aculeata</taxon>
        <taxon>Vespoidea</taxon>
        <taxon>Vespidae</taxon>
        <taxon>Vespinae</taxon>
        <taxon>Vespula</taxon>
    </lineage>
</organism>
<accession>A0A834JBL1</accession>
<keyword evidence="9" id="KW-1185">Reference proteome</keyword>
<evidence type="ECO:0000256" key="1">
    <source>
        <dbReference type="ARBA" id="ARBA00022669"/>
    </source>
</evidence>
<sequence>MLFTIFSFYLILIVVNSSKCPEFKRPHNTNCAMFYNCINLPIDGFVWVPSKCSDNLVFQPYLKTCVLPSDTWSCDHLKNKSFSTTTNKNSNFIQIIDHQNNTRTNSKFLVNAHAYNAYNSNETSNLSNKSSVDLHPSIKIEDTIIYKKDSKYNNNHNIINPVTVNQKEENYVYEYINKRNQMALPFISESKDQMEDHYVWINQLINRLIIYKKLLLSLDQLTLPSTDFIKHNKPVESPESPEYSKNVPNILLKYLIQRYMFQTNYHNVVASTTKVQNFSDIEKQKIYNNDINSSVDNIIEKFNKTRENIIHKTNNNANTDNNIIMIIDDFGNKEYLTVEKYKSMAYKIKSNSIHFIPCIKEIRFANKSDCIKYYTCEPLEAHVKEFTCPDNTAFNEYTRVCDTYKYKICKEHKSVFTELPLINNTEINNSLTNNDITKEKICKEIGKTEDPTSDTYYYICYFPTKITTDIKAVRMRCPNNLKFCKSKNVCTTRQLCMD</sequence>
<dbReference type="Gene3D" id="2.170.140.10">
    <property type="entry name" value="Chitin binding domain"/>
    <property type="match status" value="2"/>
</dbReference>
<evidence type="ECO:0000259" key="7">
    <source>
        <dbReference type="PROSITE" id="PS50940"/>
    </source>
</evidence>
<keyword evidence="5" id="KW-0325">Glycoprotein</keyword>
<feature type="signal peptide" evidence="6">
    <location>
        <begin position="1"/>
        <end position="17"/>
    </location>
</feature>
<keyword evidence="3" id="KW-0677">Repeat</keyword>
<protein>
    <recommendedName>
        <fullName evidence="7">Chitin-binding type-2 domain-containing protein</fullName>
    </recommendedName>
</protein>
<dbReference type="InterPro" id="IPR036508">
    <property type="entry name" value="Chitin-bd_dom_sf"/>
</dbReference>
<dbReference type="SUPFAM" id="SSF57625">
    <property type="entry name" value="Invertebrate chitin-binding proteins"/>
    <property type="match status" value="2"/>
</dbReference>
<evidence type="ECO:0000256" key="6">
    <source>
        <dbReference type="SAM" id="SignalP"/>
    </source>
</evidence>
<evidence type="ECO:0000256" key="3">
    <source>
        <dbReference type="ARBA" id="ARBA00022737"/>
    </source>
</evidence>
<dbReference type="Pfam" id="PF01607">
    <property type="entry name" value="CBM_14"/>
    <property type="match status" value="1"/>
</dbReference>
<proteinExistence type="predicted"/>
<gene>
    <name evidence="8" type="ORF">HZH68_013951</name>
</gene>
<feature type="chain" id="PRO_5032519727" description="Chitin-binding type-2 domain-containing protein" evidence="6">
    <location>
        <begin position="18"/>
        <end position="498"/>
    </location>
</feature>
<keyword evidence="4" id="KW-1015">Disulfide bond</keyword>
<dbReference type="PANTHER" id="PTHR23301:SF0">
    <property type="entry name" value="CHITIN-BINDING TYPE-2 DOMAIN-CONTAINING PROTEIN-RELATED"/>
    <property type="match status" value="1"/>
</dbReference>
<keyword evidence="1" id="KW-0147">Chitin-binding</keyword>
<dbReference type="PROSITE" id="PS50940">
    <property type="entry name" value="CHIT_BIND_II"/>
    <property type="match status" value="2"/>
</dbReference>
<keyword evidence="2 6" id="KW-0732">Signal</keyword>
<feature type="domain" description="Chitin-binding type-2" evidence="7">
    <location>
        <begin position="355"/>
        <end position="411"/>
    </location>
</feature>